<evidence type="ECO:0000313" key="1">
    <source>
        <dbReference type="EMBL" id="MCJ8015314.1"/>
    </source>
</evidence>
<dbReference type="Proteomes" id="UP001139347">
    <property type="component" value="Unassembled WGS sequence"/>
</dbReference>
<sequence length="194" mass="21111">MKKSLPQATLLDAKFSESELNKIHEQIFSNKEKLNQISIDIKYIATDIKNNKVGIGLYDANENNQNYLKNLYGDSLVFYEANDSQFITEGDTVTATYPIQGGPQLLNSTANLVCSTGFSAKKGTTYYVVTAGYCLAGTYFQPNTTASGRYSPGIAEGANVIENGFVDALLITSSSLVVSNKVYYQYVGAKSLTS</sequence>
<protein>
    <submittedName>
        <fullName evidence="1">S1 family peptidase</fullName>
    </submittedName>
</protein>
<dbReference type="RefSeq" id="WP_244731264.1">
    <property type="nucleotide sequence ID" value="NZ_JALIRP010000025.1"/>
</dbReference>
<proteinExistence type="predicted"/>
<dbReference type="EMBL" id="JALIRP010000025">
    <property type="protein sequence ID" value="MCJ8015314.1"/>
    <property type="molecule type" value="Genomic_DNA"/>
</dbReference>
<comment type="caution">
    <text evidence="1">The sequence shown here is derived from an EMBL/GenBank/DDBJ whole genome shotgun (WGS) entry which is preliminary data.</text>
</comment>
<dbReference type="InterPro" id="IPR043504">
    <property type="entry name" value="Peptidase_S1_PA_chymotrypsin"/>
</dbReference>
<dbReference type="AlphaFoldDB" id="A0A9X2B538"/>
<accession>A0A9X2B538</accession>
<organism evidence="1 2">
    <name type="scientific">Paenibacillus mangrovi</name>
    <dbReference type="NCBI Taxonomy" id="2931978"/>
    <lineage>
        <taxon>Bacteria</taxon>
        <taxon>Bacillati</taxon>
        <taxon>Bacillota</taxon>
        <taxon>Bacilli</taxon>
        <taxon>Bacillales</taxon>
        <taxon>Paenibacillaceae</taxon>
        <taxon>Paenibacillus</taxon>
    </lineage>
</organism>
<keyword evidence="2" id="KW-1185">Reference proteome</keyword>
<evidence type="ECO:0000313" key="2">
    <source>
        <dbReference type="Proteomes" id="UP001139347"/>
    </source>
</evidence>
<dbReference type="Gene3D" id="2.40.10.10">
    <property type="entry name" value="Trypsin-like serine proteases"/>
    <property type="match status" value="1"/>
</dbReference>
<name>A0A9X2B538_9BACL</name>
<reference evidence="1" key="1">
    <citation type="submission" date="2022-04" db="EMBL/GenBank/DDBJ databases">
        <title>Paenibacillus mangrovi sp. nov., a novel endophytic bacterium isolated from bark of Kandelia candel.</title>
        <authorList>
            <person name="Tuo L."/>
        </authorList>
    </citation>
    <scope>NUCLEOTIDE SEQUENCE</scope>
    <source>
        <strain evidence="1">KQZ6P-2</strain>
    </source>
</reference>
<gene>
    <name evidence="1" type="ORF">MUG84_26975</name>
</gene>